<dbReference type="PANTHER" id="PTHR43532">
    <property type="entry name" value="GLUCOSE-1-PHOSPHATE THYMIDYLYLTRANSFERASE"/>
    <property type="match status" value="1"/>
</dbReference>
<dbReference type="InterPro" id="IPR029044">
    <property type="entry name" value="Nucleotide-diphossugar_trans"/>
</dbReference>
<evidence type="ECO:0000256" key="3">
    <source>
        <dbReference type="ARBA" id="ARBA00012461"/>
    </source>
</evidence>
<evidence type="ECO:0000256" key="5">
    <source>
        <dbReference type="ARBA" id="ARBA00022679"/>
    </source>
</evidence>
<dbReference type="Gene3D" id="3.90.550.10">
    <property type="entry name" value="Spore Coat Polysaccharide Biosynthesis Protein SpsA, Chain A"/>
    <property type="match status" value="1"/>
</dbReference>
<evidence type="ECO:0000256" key="8">
    <source>
        <dbReference type="ARBA" id="ARBA00022842"/>
    </source>
</evidence>
<dbReference type="Pfam" id="PF00483">
    <property type="entry name" value="NTP_transferase"/>
    <property type="match status" value="1"/>
</dbReference>
<keyword evidence="6" id="KW-0548">Nucleotidyltransferase</keyword>
<gene>
    <name evidence="13" type="primary">rfbA</name>
    <name evidence="13" type="ORF">GCM10011583_36890</name>
</gene>
<dbReference type="InterPro" id="IPR005835">
    <property type="entry name" value="NTP_transferase_dom"/>
</dbReference>
<comment type="catalytic activity">
    <reaction evidence="11">
        <text>dTTP + alpha-D-glucose 1-phosphate + H(+) = dTDP-alpha-D-glucose + diphosphate</text>
        <dbReference type="Rhea" id="RHEA:15225"/>
        <dbReference type="ChEBI" id="CHEBI:15378"/>
        <dbReference type="ChEBI" id="CHEBI:33019"/>
        <dbReference type="ChEBI" id="CHEBI:37568"/>
        <dbReference type="ChEBI" id="CHEBI:57477"/>
        <dbReference type="ChEBI" id="CHEBI:58601"/>
        <dbReference type="EC" id="2.7.7.24"/>
    </reaction>
</comment>
<evidence type="ECO:0000256" key="7">
    <source>
        <dbReference type="ARBA" id="ARBA00022723"/>
    </source>
</evidence>
<evidence type="ECO:0000259" key="12">
    <source>
        <dbReference type="Pfam" id="PF00483"/>
    </source>
</evidence>
<sequence>MRVGRRYAMGTTKPAKAGVAGIVLVGGTGSRLFPATRVVNKHLLPVYDRPAIAFSMDVMRECDVDSLVIVCNAADEEIFQTIPAWLGYSEIDIRTVVQKEPNGIAGAIACARDCLEPEGYERIVVSLGDALYVSGSTWSREILRPADATGCAAVVAVIEHPDPKDFGIVESTASGRVVRVQEKAEVHESSQVCTGLYSFDDSVWTRLEAIVPSSRGELEMTSLLESYIHDGGLTSVTVPAEAGWFDMGTPDRLVDAAVARRRLLA</sequence>
<evidence type="ECO:0000256" key="1">
    <source>
        <dbReference type="ARBA" id="ARBA00001946"/>
    </source>
</evidence>
<accession>A0ABQ2E9B2</accession>
<reference evidence="14" key="1">
    <citation type="journal article" date="2019" name="Int. J. Syst. Evol. Microbiol.">
        <title>The Global Catalogue of Microorganisms (GCM) 10K type strain sequencing project: providing services to taxonomists for standard genome sequencing and annotation.</title>
        <authorList>
            <consortium name="The Broad Institute Genomics Platform"/>
            <consortium name="The Broad Institute Genome Sequencing Center for Infectious Disease"/>
            <person name="Wu L."/>
            <person name="Ma J."/>
        </authorList>
    </citation>
    <scope>NUCLEOTIDE SEQUENCE [LARGE SCALE GENOMIC DNA]</scope>
    <source>
        <strain evidence="14">CGMCC 4.7275</strain>
    </source>
</reference>
<organism evidence="13 14">
    <name type="scientific">Streptomyces camponoticapitis</name>
    <dbReference type="NCBI Taxonomy" id="1616125"/>
    <lineage>
        <taxon>Bacteria</taxon>
        <taxon>Bacillati</taxon>
        <taxon>Actinomycetota</taxon>
        <taxon>Actinomycetes</taxon>
        <taxon>Kitasatosporales</taxon>
        <taxon>Streptomycetaceae</taxon>
        <taxon>Streptomyces</taxon>
    </lineage>
</organism>
<evidence type="ECO:0000313" key="14">
    <source>
        <dbReference type="Proteomes" id="UP000660265"/>
    </source>
</evidence>
<name>A0ABQ2E9B2_9ACTN</name>
<dbReference type="PANTHER" id="PTHR43532:SF1">
    <property type="entry name" value="GLUCOSE-1-PHOSPHATE THYMIDYLYLTRANSFERASE 1"/>
    <property type="match status" value="1"/>
</dbReference>
<evidence type="ECO:0000256" key="4">
    <source>
        <dbReference type="ARBA" id="ARBA00017654"/>
    </source>
</evidence>
<dbReference type="EMBL" id="BMMV01000011">
    <property type="protein sequence ID" value="GGK01879.1"/>
    <property type="molecule type" value="Genomic_DNA"/>
</dbReference>
<evidence type="ECO:0000256" key="9">
    <source>
        <dbReference type="ARBA" id="ARBA00032492"/>
    </source>
</evidence>
<evidence type="ECO:0000256" key="11">
    <source>
        <dbReference type="ARBA" id="ARBA00049336"/>
    </source>
</evidence>
<keyword evidence="5" id="KW-0808">Transferase</keyword>
<keyword evidence="14" id="KW-1185">Reference proteome</keyword>
<comment type="caution">
    <text evidence="13">The sequence shown here is derived from an EMBL/GenBank/DDBJ whole genome shotgun (WGS) entry which is preliminary data.</text>
</comment>
<evidence type="ECO:0000313" key="13">
    <source>
        <dbReference type="EMBL" id="GGK01879.1"/>
    </source>
</evidence>
<keyword evidence="8" id="KW-0460">Magnesium</keyword>
<dbReference type="InterPro" id="IPR005907">
    <property type="entry name" value="G1P_thy_trans_s"/>
</dbReference>
<dbReference type="EC" id="2.7.7.24" evidence="3"/>
<proteinExistence type="inferred from homology"/>
<feature type="domain" description="Nucleotidyl transferase" evidence="12">
    <location>
        <begin position="21"/>
        <end position="258"/>
    </location>
</feature>
<dbReference type="SUPFAM" id="SSF53448">
    <property type="entry name" value="Nucleotide-diphospho-sugar transferases"/>
    <property type="match status" value="1"/>
</dbReference>
<dbReference type="Proteomes" id="UP000660265">
    <property type="component" value="Unassembled WGS sequence"/>
</dbReference>
<evidence type="ECO:0000256" key="6">
    <source>
        <dbReference type="ARBA" id="ARBA00022695"/>
    </source>
</evidence>
<keyword evidence="7" id="KW-0479">Metal-binding</keyword>
<dbReference type="RefSeq" id="WP_308426676.1">
    <property type="nucleotide sequence ID" value="NZ_BMMV01000011.1"/>
</dbReference>
<evidence type="ECO:0000256" key="2">
    <source>
        <dbReference type="ARBA" id="ARBA00010480"/>
    </source>
</evidence>
<protein>
    <recommendedName>
        <fullName evidence="4">Glucose-1-phosphate thymidylyltransferase</fullName>
        <ecNumber evidence="3">2.7.7.24</ecNumber>
    </recommendedName>
    <alternativeName>
        <fullName evidence="10">dTDP-glucose pyrophosphorylase</fullName>
    </alternativeName>
    <alternativeName>
        <fullName evidence="9">dTDP-glucose synthase</fullName>
    </alternativeName>
</protein>
<comment type="similarity">
    <text evidence="2">Belongs to the glucose-1-phosphate thymidylyltransferase family.</text>
</comment>
<comment type="cofactor">
    <cofactor evidence="1">
        <name>Mg(2+)</name>
        <dbReference type="ChEBI" id="CHEBI:18420"/>
    </cofactor>
</comment>
<evidence type="ECO:0000256" key="10">
    <source>
        <dbReference type="ARBA" id="ARBA00032598"/>
    </source>
</evidence>